<dbReference type="PANTHER" id="PTHR42686">
    <property type="entry name" value="GH17980P-RELATED"/>
    <property type="match status" value="1"/>
</dbReference>
<evidence type="ECO:0000259" key="1">
    <source>
        <dbReference type="Pfam" id="PF00248"/>
    </source>
</evidence>
<dbReference type="GO" id="GO:0005829">
    <property type="term" value="C:cytosol"/>
    <property type="evidence" value="ECO:0007669"/>
    <property type="project" value="TreeGrafter"/>
</dbReference>
<protein>
    <submittedName>
        <fullName evidence="3">L-galactose dehydrogenase-like</fullName>
    </submittedName>
</protein>
<proteinExistence type="predicted"/>
<dbReference type="GO" id="GO:0019853">
    <property type="term" value="P:L-ascorbic acid biosynthetic process"/>
    <property type="evidence" value="ECO:0007669"/>
    <property type="project" value="TreeGrafter"/>
</dbReference>
<name>A0A6P5EII8_ANACO</name>
<dbReference type="AlphaFoldDB" id="A0A6P5EII8"/>
<dbReference type="SUPFAM" id="SSF51430">
    <property type="entry name" value="NAD(P)-linked oxidoreductase"/>
    <property type="match status" value="1"/>
</dbReference>
<gene>
    <name evidence="3" type="primary">LOC109706751</name>
</gene>
<feature type="domain" description="NADP-dependent oxidoreductase" evidence="1">
    <location>
        <begin position="18"/>
        <end position="123"/>
    </location>
</feature>
<dbReference type="Gene3D" id="3.20.20.100">
    <property type="entry name" value="NADP-dependent oxidoreductase domain"/>
    <property type="match status" value="1"/>
</dbReference>
<dbReference type="RefSeq" id="XP_020083311.1">
    <property type="nucleotide sequence ID" value="XM_020227722.1"/>
</dbReference>
<accession>A0A6P5EII8</accession>
<dbReference type="Proteomes" id="UP000515123">
    <property type="component" value="Linkage group 2"/>
</dbReference>
<dbReference type="InterPro" id="IPR020471">
    <property type="entry name" value="AKR"/>
</dbReference>
<keyword evidence="2" id="KW-1185">Reference proteome</keyword>
<dbReference type="GeneID" id="109706751"/>
<evidence type="ECO:0000313" key="2">
    <source>
        <dbReference type="Proteomes" id="UP000515123"/>
    </source>
</evidence>
<reference evidence="3" key="2">
    <citation type="submission" date="2025-08" db="UniProtKB">
        <authorList>
            <consortium name="RefSeq"/>
        </authorList>
    </citation>
    <scope>IDENTIFICATION</scope>
    <source>
        <tissue evidence="3">Leaf</tissue>
    </source>
</reference>
<organism evidence="2 3">
    <name type="scientific">Ananas comosus</name>
    <name type="common">Pineapple</name>
    <name type="synonym">Ananas ananas</name>
    <dbReference type="NCBI Taxonomy" id="4615"/>
    <lineage>
        <taxon>Eukaryota</taxon>
        <taxon>Viridiplantae</taxon>
        <taxon>Streptophyta</taxon>
        <taxon>Embryophyta</taxon>
        <taxon>Tracheophyta</taxon>
        <taxon>Spermatophyta</taxon>
        <taxon>Magnoliopsida</taxon>
        <taxon>Liliopsida</taxon>
        <taxon>Poales</taxon>
        <taxon>Bromeliaceae</taxon>
        <taxon>Bromelioideae</taxon>
        <taxon>Ananas</taxon>
    </lineage>
</organism>
<dbReference type="GO" id="GO:0010349">
    <property type="term" value="F:L-galactose dehydrogenase activity"/>
    <property type="evidence" value="ECO:0007669"/>
    <property type="project" value="TreeGrafter"/>
</dbReference>
<reference evidence="2" key="1">
    <citation type="journal article" date="2015" name="Nat. Genet.">
        <title>The pineapple genome and the evolution of CAM photosynthesis.</title>
        <authorList>
            <person name="Ming R."/>
            <person name="VanBuren R."/>
            <person name="Wai C.M."/>
            <person name="Tang H."/>
            <person name="Schatz M.C."/>
            <person name="Bowers J.E."/>
            <person name="Lyons E."/>
            <person name="Wang M.L."/>
            <person name="Chen J."/>
            <person name="Biggers E."/>
            <person name="Zhang J."/>
            <person name="Huang L."/>
            <person name="Zhang L."/>
            <person name="Miao W."/>
            <person name="Zhang J."/>
            <person name="Ye Z."/>
            <person name="Miao C."/>
            <person name="Lin Z."/>
            <person name="Wang H."/>
            <person name="Zhou H."/>
            <person name="Yim W.C."/>
            <person name="Priest H.D."/>
            <person name="Zheng C."/>
            <person name="Woodhouse M."/>
            <person name="Edger P.P."/>
            <person name="Guyot R."/>
            <person name="Guo H.B."/>
            <person name="Guo H."/>
            <person name="Zheng G."/>
            <person name="Singh R."/>
            <person name="Sharma A."/>
            <person name="Min X."/>
            <person name="Zheng Y."/>
            <person name="Lee H."/>
            <person name="Gurtowski J."/>
            <person name="Sedlazeck F.J."/>
            <person name="Harkess A."/>
            <person name="McKain M.R."/>
            <person name="Liao Z."/>
            <person name="Fang J."/>
            <person name="Liu J."/>
            <person name="Zhang X."/>
            <person name="Zhang Q."/>
            <person name="Hu W."/>
            <person name="Qin Y."/>
            <person name="Wang K."/>
            <person name="Chen L.Y."/>
            <person name="Shirley N."/>
            <person name="Lin Y.R."/>
            <person name="Liu L.Y."/>
            <person name="Hernandez A.G."/>
            <person name="Wright C.L."/>
            <person name="Bulone V."/>
            <person name="Tuskan G.A."/>
            <person name="Heath K."/>
            <person name="Zee F."/>
            <person name="Moore P.H."/>
            <person name="Sunkar R."/>
            <person name="Leebens-Mack J.H."/>
            <person name="Mockler T."/>
            <person name="Bennetzen J.L."/>
            <person name="Freeling M."/>
            <person name="Sankoff D."/>
            <person name="Paterson A.H."/>
            <person name="Zhu X."/>
            <person name="Yang X."/>
            <person name="Smith J.A."/>
            <person name="Cushman J.C."/>
            <person name="Paull R.E."/>
            <person name="Yu Q."/>
        </authorList>
    </citation>
    <scope>NUCLEOTIDE SEQUENCE [LARGE SCALE GENOMIC DNA]</scope>
    <source>
        <strain evidence="2">cv. F153</strain>
    </source>
</reference>
<dbReference type="InterPro" id="IPR023210">
    <property type="entry name" value="NADP_OxRdtase_dom"/>
</dbReference>
<evidence type="ECO:0000313" key="3">
    <source>
        <dbReference type="RefSeq" id="XP_020083311.1"/>
    </source>
</evidence>
<sequence length="131" mass="14783">MATKRRELDNTGLRLSYVGFGTSPLSNVFGRVSPAVVVVAVRHALDLGINFFDTFPYYRGGSARQVPQGDRGAARGGRRLHQVRALRRRFDFSAERVSHGVNESLARLNLDYVNILYCHDIEFAPFVDQER</sequence>
<dbReference type="Pfam" id="PF00248">
    <property type="entry name" value="Aldo_ket_red"/>
    <property type="match status" value="1"/>
</dbReference>
<dbReference type="InterPro" id="IPR036812">
    <property type="entry name" value="NAD(P)_OxRdtase_dom_sf"/>
</dbReference>
<dbReference type="PANTHER" id="PTHR42686:SF1">
    <property type="entry name" value="GH17980P-RELATED"/>
    <property type="match status" value="1"/>
</dbReference>
<dbReference type="OrthoDB" id="48988at2759"/>